<evidence type="ECO:0000256" key="1">
    <source>
        <dbReference type="SAM" id="MobiDB-lite"/>
    </source>
</evidence>
<accession>A0A0L0UK15</accession>
<evidence type="ECO:0000313" key="2">
    <source>
        <dbReference type="EMBL" id="KNE87366.1"/>
    </source>
</evidence>
<feature type="region of interest" description="Disordered" evidence="1">
    <location>
        <begin position="1"/>
        <end position="26"/>
    </location>
</feature>
<proteinExistence type="predicted"/>
<organism evidence="2 3">
    <name type="scientific">Puccinia striiformis f. sp. tritici PST-78</name>
    <dbReference type="NCBI Taxonomy" id="1165861"/>
    <lineage>
        <taxon>Eukaryota</taxon>
        <taxon>Fungi</taxon>
        <taxon>Dikarya</taxon>
        <taxon>Basidiomycota</taxon>
        <taxon>Pucciniomycotina</taxon>
        <taxon>Pucciniomycetes</taxon>
        <taxon>Pucciniales</taxon>
        <taxon>Pucciniaceae</taxon>
        <taxon>Puccinia</taxon>
    </lineage>
</organism>
<sequence length="52" mass="5869">MLLERRTASKKRPAEEDEHPAKRRLTTQNLEALLVYSAPIRPQSAPGSPQTK</sequence>
<keyword evidence="3" id="KW-1185">Reference proteome</keyword>
<reference evidence="3" key="1">
    <citation type="submission" date="2014-03" db="EMBL/GenBank/DDBJ databases">
        <title>The Genome Sequence of Puccinia striiformis f. sp. tritici PST-78.</title>
        <authorList>
            <consortium name="The Broad Institute Genome Sequencing Platform"/>
            <person name="Cuomo C."/>
            <person name="Hulbert S."/>
            <person name="Chen X."/>
            <person name="Walker B."/>
            <person name="Young S.K."/>
            <person name="Zeng Q."/>
            <person name="Gargeya S."/>
            <person name="Fitzgerald M."/>
            <person name="Haas B."/>
            <person name="Abouelleil A."/>
            <person name="Alvarado L."/>
            <person name="Arachchi H.M."/>
            <person name="Berlin A.M."/>
            <person name="Chapman S.B."/>
            <person name="Goldberg J."/>
            <person name="Griggs A."/>
            <person name="Gujja S."/>
            <person name="Hansen M."/>
            <person name="Howarth C."/>
            <person name="Imamovic A."/>
            <person name="Larimer J."/>
            <person name="McCowan C."/>
            <person name="Montmayeur A."/>
            <person name="Murphy C."/>
            <person name="Neiman D."/>
            <person name="Pearson M."/>
            <person name="Priest M."/>
            <person name="Roberts A."/>
            <person name="Saif S."/>
            <person name="Shea T."/>
            <person name="Sisk P."/>
            <person name="Sykes S."/>
            <person name="Wortman J."/>
            <person name="Nusbaum C."/>
            <person name="Birren B."/>
        </authorList>
    </citation>
    <scope>NUCLEOTIDE SEQUENCE [LARGE SCALE GENOMIC DNA]</scope>
    <source>
        <strain evidence="3">race PST-78</strain>
    </source>
</reference>
<dbReference type="EMBL" id="AJIL01005665">
    <property type="protein sequence ID" value="KNE87366.1"/>
    <property type="molecule type" value="Genomic_DNA"/>
</dbReference>
<evidence type="ECO:0000313" key="3">
    <source>
        <dbReference type="Proteomes" id="UP000054564"/>
    </source>
</evidence>
<gene>
    <name evidence="2" type="ORF">PSTG_19249</name>
</gene>
<protein>
    <submittedName>
        <fullName evidence="2">Uncharacterized protein</fullName>
    </submittedName>
</protein>
<dbReference type="Proteomes" id="UP000054564">
    <property type="component" value="Unassembled WGS sequence"/>
</dbReference>
<dbReference type="AlphaFoldDB" id="A0A0L0UK15"/>
<comment type="caution">
    <text evidence="2">The sequence shown here is derived from an EMBL/GenBank/DDBJ whole genome shotgun (WGS) entry which is preliminary data.</text>
</comment>
<name>A0A0L0UK15_9BASI</name>